<reference evidence="1" key="2">
    <citation type="journal article" date="2015" name="Fish Shellfish Immunol.">
        <title>Early steps in the European eel (Anguilla anguilla)-Vibrio vulnificus interaction in the gills: Role of the RtxA13 toxin.</title>
        <authorList>
            <person name="Callol A."/>
            <person name="Pajuelo D."/>
            <person name="Ebbesson L."/>
            <person name="Teles M."/>
            <person name="MacKenzie S."/>
            <person name="Amaro C."/>
        </authorList>
    </citation>
    <scope>NUCLEOTIDE SEQUENCE</scope>
</reference>
<organism evidence="1">
    <name type="scientific">Anguilla anguilla</name>
    <name type="common">European freshwater eel</name>
    <name type="synonym">Muraena anguilla</name>
    <dbReference type="NCBI Taxonomy" id="7936"/>
    <lineage>
        <taxon>Eukaryota</taxon>
        <taxon>Metazoa</taxon>
        <taxon>Chordata</taxon>
        <taxon>Craniata</taxon>
        <taxon>Vertebrata</taxon>
        <taxon>Euteleostomi</taxon>
        <taxon>Actinopterygii</taxon>
        <taxon>Neopterygii</taxon>
        <taxon>Teleostei</taxon>
        <taxon>Anguilliformes</taxon>
        <taxon>Anguillidae</taxon>
        <taxon>Anguilla</taxon>
    </lineage>
</organism>
<dbReference type="EMBL" id="GBXM01015762">
    <property type="protein sequence ID" value="JAH92815.1"/>
    <property type="molecule type" value="Transcribed_RNA"/>
</dbReference>
<protein>
    <submittedName>
        <fullName evidence="1">Uncharacterized protein</fullName>
    </submittedName>
</protein>
<name>A0A0E9WTG0_ANGAN</name>
<evidence type="ECO:0000313" key="1">
    <source>
        <dbReference type="EMBL" id="JAH92815.1"/>
    </source>
</evidence>
<sequence length="27" mass="3265">MDKLRGKSIRVHYEVLVYQVNARATWM</sequence>
<proteinExistence type="predicted"/>
<reference evidence="1" key="1">
    <citation type="submission" date="2014-11" db="EMBL/GenBank/DDBJ databases">
        <authorList>
            <person name="Amaro Gonzalez C."/>
        </authorList>
    </citation>
    <scope>NUCLEOTIDE SEQUENCE</scope>
</reference>
<accession>A0A0E9WTG0</accession>
<dbReference type="AlphaFoldDB" id="A0A0E9WTG0"/>